<feature type="transmembrane region" description="Helical" evidence="1">
    <location>
        <begin position="191"/>
        <end position="215"/>
    </location>
</feature>
<dbReference type="SUPFAM" id="SSF161070">
    <property type="entry name" value="SNF-like"/>
    <property type="match status" value="1"/>
</dbReference>
<feature type="transmembrane region" description="Helical" evidence="1">
    <location>
        <begin position="116"/>
        <end position="136"/>
    </location>
</feature>
<evidence type="ECO:0000313" key="2">
    <source>
        <dbReference type="EMBL" id="GMT17731.1"/>
    </source>
</evidence>
<protein>
    <submittedName>
        <fullName evidence="2">Uncharacterized protein</fullName>
    </submittedName>
</protein>
<keyword evidence="1" id="KW-1133">Transmembrane helix</keyword>
<evidence type="ECO:0000313" key="3">
    <source>
        <dbReference type="Proteomes" id="UP001432322"/>
    </source>
</evidence>
<proteinExistence type="predicted"/>
<reference evidence="2" key="1">
    <citation type="submission" date="2023-10" db="EMBL/GenBank/DDBJ databases">
        <title>Genome assembly of Pristionchus species.</title>
        <authorList>
            <person name="Yoshida K."/>
            <person name="Sommer R.J."/>
        </authorList>
    </citation>
    <scope>NUCLEOTIDE SEQUENCE</scope>
    <source>
        <strain evidence="2">RS5133</strain>
    </source>
</reference>
<keyword evidence="1" id="KW-0472">Membrane</keyword>
<keyword evidence="3" id="KW-1185">Reference proteome</keyword>
<organism evidence="2 3">
    <name type="scientific">Pristionchus fissidentatus</name>
    <dbReference type="NCBI Taxonomy" id="1538716"/>
    <lineage>
        <taxon>Eukaryota</taxon>
        <taxon>Metazoa</taxon>
        <taxon>Ecdysozoa</taxon>
        <taxon>Nematoda</taxon>
        <taxon>Chromadorea</taxon>
        <taxon>Rhabditida</taxon>
        <taxon>Rhabditina</taxon>
        <taxon>Diplogasteromorpha</taxon>
        <taxon>Diplogasteroidea</taxon>
        <taxon>Neodiplogasteridae</taxon>
        <taxon>Pristionchus</taxon>
    </lineage>
</organism>
<feature type="transmembrane region" description="Helical" evidence="1">
    <location>
        <begin position="86"/>
        <end position="104"/>
    </location>
</feature>
<dbReference type="InterPro" id="IPR037272">
    <property type="entry name" value="SNS_sf"/>
</dbReference>
<dbReference type="Proteomes" id="UP001432322">
    <property type="component" value="Unassembled WGS sequence"/>
</dbReference>
<dbReference type="EMBL" id="BTSY01000003">
    <property type="protein sequence ID" value="GMT17731.1"/>
    <property type="molecule type" value="Genomic_DNA"/>
</dbReference>
<keyword evidence="1" id="KW-0812">Transmembrane</keyword>
<sequence>LFVQHFALASSPTDYRCTEAGMPFCRTEKMCAEDELPGLYGACLKNDTDTEVPFKDKMMAKVLNIRALQTSPTELIMQNELSEHNIYTLFCHLLVFLVAGAPLIDGAELFAKIAPFLIFASFWTPVAIIANLQSNHDFSVWRAGWNGDMDAFSDPFAWIVAFCLMCSMFNVGEGTWMFIGSWLNFRHKQVFSTLIATVVGQLLLMVLMSFALAAWAANIVHHQHNGYLSHAEVLEILRDRPLQFWLTLPTKLVPDNHGSY</sequence>
<feature type="non-terminal residue" evidence="2">
    <location>
        <position position="260"/>
    </location>
</feature>
<dbReference type="AlphaFoldDB" id="A0AAV5VDI2"/>
<comment type="caution">
    <text evidence="2">The sequence shown here is derived from an EMBL/GenBank/DDBJ whole genome shotgun (WGS) entry which is preliminary data.</text>
</comment>
<evidence type="ECO:0000256" key="1">
    <source>
        <dbReference type="SAM" id="Phobius"/>
    </source>
</evidence>
<gene>
    <name evidence="2" type="ORF">PFISCL1PPCAC_9028</name>
</gene>
<feature type="transmembrane region" description="Helical" evidence="1">
    <location>
        <begin position="156"/>
        <end position="179"/>
    </location>
</feature>
<feature type="non-terminal residue" evidence="2">
    <location>
        <position position="1"/>
    </location>
</feature>
<name>A0AAV5VDI2_9BILA</name>
<accession>A0AAV5VDI2</accession>